<dbReference type="GO" id="GO:0008610">
    <property type="term" value="P:lipid biosynthetic process"/>
    <property type="evidence" value="ECO:0007669"/>
    <property type="project" value="InterPro"/>
</dbReference>
<dbReference type="InterPro" id="IPR029063">
    <property type="entry name" value="SAM-dependent_MTases_sf"/>
</dbReference>
<evidence type="ECO:0000256" key="9">
    <source>
        <dbReference type="ARBA" id="ARBA00022919"/>
    </source>
</evidence>
<evidence type="ECO:0000256" key="12">
    <source>
        <dbReference type="ARBA" id="ARBA00023136"/>
    </source>
</evidence>
<dbReference type="CDD" id="cd02440">
    <property type="entry name" value="AdoMet_MTases"/>
    <property type="match status" value="1"/>
</dbReference>
<organism evidence="14 15">
    <name type="scientific">Labilithrix luteola</name>
    <dbReference type="NCBI Taxonomy" id="1391654"/>
    <lineage>
        <taxon>Bacteria</taxon>
        <taxon>Pseudomonadati</taxon>
        <taxon>Myxococcota</taxon>
        <taxon>Polyangia</taxon>
        <taxon>Polyangiales</taxon>
        <taxon>Labilitrichaceae</taxon>
        <taxon>Labilithrix</taxon>
    </lineage>
</organism>
<dbReference type="PIRSF" id="PIRSF003085">
    <property type="entry name" value="CMAS"/>
    <property type="match status" value="1"/>
</dbReference>
<dbReference type="PANTHER" id="PTHR45197">
    <property type="entry name" value="SYNTHASE, PUTATIVE (AFU_ORTHOLOGUE AFUA_7G04190)-RELATED"/>
    <property type="match status" value="1"/>
</dbReference>
<dbReference type="AlphaFoldDB" id="A0A0K1Q981"/>
<evidence type="ECO:0000256" key="7">
    <source>
        <dbReference type="ARBA" id="ARBA00022691"/>
    </source>
</evidence>
<keyword evidence="4" id="KW-0444">Lipid biosynthesis</keyword>
<keyword evidence="8" id="KW-0812">Transmembrane</keyword>
<sequence>MTARVHDFVTFGDARLARLWDNRRVPMSDLYEAYIEGRVDIPDAKWDALFAARNEALAFRLTESHVKWAITNFLPEVAIHSRRQDRRIVREHYDRGNDFFGWFLGESMVYTAGWFETPETSVEDAQYRKIDRCCEKLRLQPGESLLDIGCGWGTFVARAARDFGVHARGVTLAQEQVAFGTDRIAKYGVSDRAQVEVRDYRSIEGRFDKIVSLEMVEHVGIKNIDKYFDKVHSLLRDDGLFVLQWTGIRKLYNPQNPLTALSLAPEDLIWSLFMNRHIFPGADASLPLSSMLRAAEDAGFEIADVERMSAHYVLTLRAWLNHWIQNRAAVVEAYGERWFRLWRFFLHWAALTGERGGAFTYQVVMHKNHDTFPRGLQSERGGTTTS</sequence>
<dbReference type="EMBL" id="CP012333">
    <property type="protein sequence ID" value="AKV02288.1"/>
    <property type="molecule type" value="Genomic_DNA"/>
</dbReference>
<dbReference type="PATRIC" id="fig|1391654.3.peg.9067"/>
<evidence type="ECO:0000256" key="11">
    <source>
        <dbReference type="ARBA" id="ARBA00023098"/>
    </source>
</evidence>
<keyword evidence="9" id="KW-0746">Sphingolipid metabolism</keyword>
<dbReference type="GO" id="GO:0016020">
    <property type="term" value="C:membrane"/>
    <property type="evidence" value="ECO:0007669"/>
    <property type="project" value="UniProtKB-SubCell"/>
</dbReference>
<dbReference type="SUPFAM" id="SSF53335">
    <property type="entry name" value="S-adenosyl-L-methionine-dependent methyltransferases"/>
    <property type="match status" value="1"/>
</dbReference>
<accession>A0A0K1Q981</accession>
<proteinExistence type="predicted"/>
<dbReference type="GO" id="GO:0032259">
    <property type="term" value="P:methylation"/>
    <property type="evidence" value="ECO:0007669"/>
    <property type="project" value="UniProtKB-KW"/>
</dbReference>
<name>A0A0K1Q981_9BACT</name>
<dbReference type="EC" id="2.1.1.317" evidence="13"/>
<protein>
    <recommendedName>
        <fullName evidence="13">sphingolipid C(9)-methyltransferase</fullName>
        <ecNumber evidence="13">2.1.1.317</ecNumber>
    </recommendedName>
</protein>
<keyword evidence="5" id="KW-0489">Methyltransferase</keyword>
<evidence type="ECO:0000256" key="1">
    <source>
        <dbReference type="ARBA" id="ARBA00004141"/>
    </source>
</evidence>
<evidence type="ECO:0000256" key="6">
    <source>
        <dbReference type="ARBA" id="ARBA00022679"/>
    </source>
</evidence>
<evidence type="ECO:0000256" key="5">
    <source>
        <dbReference type="ARBA" id="ARBA00022603"/>
    </source>
</evidence>
<evidence type="ECO:0000313" key="15">
    <source>
        <dbReference type="Proteomes" id="UP000064967"/>
    </source>
</evidence>
<evidence type="ECO:0000256" key="10">
    <source>
        <dbReference type="ARBA" id="ARBA00022989"/>
    </source>
</evidence>
<evidence type="ECO:0000256" key="4">
    <source>
        <dbReference type="ARBA" id="ARBA00022516"/>
    </source>
</evidence>
<comment type="pathway">
    <text evidence="2">Lipid metabolism; sphingolipid metabolism.</text>
</comment>
<dbReference type="RefSeq" id="WP_146653229.1">
    <property type="nucleotide sequence ID" value="NZ_CP012333.1"/>
</dbReference>
<dbReference type="GO" id="GO:0006665">
    <property type="term" value="P:sphingolipid metabolic process"/>
    <property type="evidence" value="ECO:0007669"/>
    <property type="project" value="UniProtKB-KW"/>
</dbReference>
<evidence type="ECO:0000256" key="2">
    <source>
        <dbReference type="ARBA" id="ARBA00004760"/>
    </source>
</evidence>
<evidence type="ECO:0000313" key="14">
    <source>
        <dbReference type="EMBL" id="AKV02288.1"/>
    </source>
</evidence>
<dbReference type="Pfam" id="PF02353">
    <property type="entry name" value="CMAS"/>
    <property type="match status" value="1"/>
</dbReference>
<dbReference type="Proteomes" id="UP000064967">
    <property type="component" value="Chromosome"/>
</dbReference>
<comment type="pathway">
    <text evidence="3">Sphingolipid metabolism.</text>
</comment>
<dbReference type="PANTHER" id="PTHR45197:SF1">
    <property type="entry name" value="SPHINGOLIPID C9-METHYLTRANSFERASE A-RELATED"/>
    <property type="match status" value="1"/>
</dbReference>
<evidence type="ECO:0000256" key="8">
    <source>
        <dbReference type="ARBA" id="ARBA00022692"/>
    </source>
</evidence>
<comment type="subcellular location">
    <subcellularLocation>
        <location evidence="1">Membrane</location>
        <topology evidence="1">Multi-pass membrane protein</topology>
    </subcellularLocation>
</comment>
<keyword evidence="7" id="KW-0949">S-adenosyl-L-methionine</keyword>
<evidence type="ECO:0000256" key="3">
    <source>
        <dbReference type="ARBA" id="ARBA00004991"/>
    </source>
</evidence>
<keyword evidence="11" id="KW-0443">Lipid metabolism</keyword>
<keyword evidence="6" id="KW-0808">Transferase</keyword>
<keyword evidence="12" id="KW-0472">Membrane</keyword>
<keyword evidence="15" id="KW-1185">Reference proteome</keyword>
<reference evidence="14 15" key="1">
    <citation type="submission" date="2015-08" db="EMBL/GenBank/DDBJ databases">
        <authorList>
            <person name="Babu N.S."/>
            <person name="Beckwith C.J."/>
            <person name="Beseler K.G."/>
            <person name="Brison A."/>
            <person name="Carone J.V."/>
            <person name="Caskin T.P."/>
            <person name="Diamond M."/>
            <person name="Durham M.E."/>
            <person name="Foxe J.M."/>
            <person name="Go M."/>
            <person name="Henderson B.A."/>
            <person name="Jones I.B."/>
            <person name="McGettigan J.A."/>
            <person name="Micheletti S.J."/>
            <person name="Nasrallah M.E."/>
            <person name="Ortiz D."/>
            <person name="Piller C.R."/>
            <person name="Privatt S.R."/>
            <person name="Schneider S.L."/>
            <person name="Sharp S."/>
            <person name="Smith T.C."/>
            <person name="Stanton J.D."/>
            <person name="Ullery H.E."/>
            <person name="Wilson R.J."/>
            <person name="Serrano M.G."/>
            <person name="Buck G."/>
            <person name="Lee V."/>
            <person name="Wang Y."/>
            <person name="Carvalho R."/>
            <person name="Voegtly L."/>
            <person name="Shi R."/>
            <person name="Duckworth R."/>
            <person name="Johnson A."/>
            <person name="Loviza R."/>
            <person name="Walstead R."/>
            <person name="Shah Z."/>
            <person name="Kiflezghi M."/>
            <person name="Wade K."/>
            <person name="Ball S.L."/>
            <person name="Bradley K.W."/>
            <person name="Asai D.J."/>
            <person name="Bowman C.A."/>
            <person name="Russell D.A."/>
            <person name="Pope W.H."/>
            <person name="Jacobs-Sera D."/>
            <person name="Hendrix R.W."/>
            <person name="Hatfull G.F."/>
        </authorList>
    </citation>
    <scope>NUCLEOTIDE SEQUENCE [LARGE SCALE GENOMIC DNA]</scope>
    <source>
        <strain evidence="14 15">DSM 27648</strain>
    </source>
</reference>
<dbReference type="InterPro" id="IPR052290">
    <property type="entry name" value="Sphingo_C9-MT"/>
</dbReference>
<dbReference type="KEGG" id="llu:AKJ09_08951"/>
<dbReference type="OrthoDB" id="9782855at2"/>
<dbReference type="Gene3D" id="3.40.50.150">
    <property type="entry name" value="Vaccinia Virus protein VP39"/>
    <property type="match status" value="1"/>
</dbReference>
<dbReference type="InterPro" id="IPR003333">
    <property type="entry name" value="CMAS"/>
</dbReference>
<keyword evidence="10" id="KW-1133">Transmembrane helix</keyword>
<dbReference type="GO" id="GO:0008168">
    <property type="term" value="F:methyltransferase activity"/>
    <property type="evidence" value="ECO:0007669"/>
    <property type="project" value="UniProtKB-KW"/>
</dbReference>
<dbReference type="STRING" id="1391654.AKJ09_08951"/>
<evidence type="ECO:0000256" key="13">
    <source>
        <dbReference type="ARBA" id="ARBA00039020"/>
    </source>
</evidence>
<gene>
    <name evidence="14" type="ORF">AKJ09_08951</name>
</gene>